<dbReference type="GO" id="GO:0005829">
    <property type="term" value="C:cytosol"/>
    <property type="evidence" value="ECO:0007669"/>
    <property type="project" value="TreeGrafter"/>
</dbReference>
<proteinExistence type="predicted"/>
<accession>A0A6J6TZI8</accession>
<dbReference type="AlphaFoldDB" id="A0A6J6TZI8"/>
<protein>
    <submittedName>
        <fullName evidence="6">Unannotated protein</fullName>
    </submittedName>
</protein>
<sequence>MKPRSSGSGRGKNSSGTKRLGAKTGAPRGAKPGAPRSAKQAPRQSLKDRPKRPAAVRDAHSPRAPRPDQHGLGGAQIEGRQAVRELLIARKRRAFEVWISNDIDDNEVINDIIELANDQRVPVRRVARKEIEREARSEAPQGVLAMAAPIPDVDLAYLIGDLASKKPKLLIAVDGVTDPGNLGAILRSCDGAGVDGVILPRHRAVHITPTAAKSAAGAAEYVPMCVVGGLPTALQQMKDAGVWIVGLHDAADKSIFELGSLGDESICLVLGAEGPGLSRLVRERCDVLVNIPMLGALSSLNVSVAAALATYEVVRLRGLK</sequence>
<dbReference type="Gene3D" id="3.30.1330.30">
    <property type="match status" value="1"/>
</dbReference>
<evidence type="ECO:0000313" key="6">
    <source>
        <dbReference type="EMBL" id="CAB4752566.1"/>
    </source>
</evidence>
<dbReference type="InterPro" id="IPR004441">
    <property type="entry name" value="rRNA_MeTrfase_TrmH"/>
</dbReference>
<dbReference type="Pfam" id="PF00588">
    <property type="entry name" value="SpoU_methylase"/>
    <property type="match status" value="1"/>
</dbReference>
<name>A0A6J6TZI8_9ZZZZ</name>
<feature type="domain" description="RNA 2-O ribose methyltransferase substrate binding" evidence="4">
    <location>
        <begin position="76"/>
        <end position="153"/>
    </location>
</feature>
<dbReference type="GO" id="GO:0008173">
    <property type="term" value="F:RNA methyltransferase activity"/>
    <property type="evidence" value="ECO:0007669"/>
    <property type="project" value="InterPro"/>
</dbReference>
<evidence type="ECO:0000259" key="4">
    <source>
        <dbReference type="SMART" id="SM00967"/>
    </source>
</evidence>
<dbReference type="InterPro" id="IPR013123">
    <property type="entry name" value="SpoU_subst-bd"/>
</dbReference>
<dbReference type="SUPFAM" id="SSF75217">
    <property type="entry name" value="alpha/beta knot"/>
    <property type="match status" value="1"/>
</dbReference>
<feature type="region of interest" description="Disordered" evidence="3">
    <location>
        <begin position="1"/>
        <end position="77"/>
    </location>
</feature>
<dbReference type="InterPro" id="IPR029064">
    <property type="entry name" value="Ribosomal_eL30-like_sf"/>
</dbReference>
<dbReference type="GO" id="GO:0006396">
    <property type="term" value="P:RNA processing"/>
    <property type="evidence" value="ECO:0007669"/>
    <property type="project" value="InterPro"/>
</dbReference>
<dbReference type="GO" id="GO:0032259">
    <property type="term" value="P:methylation"/>
    <property type="evidence" value="ECO:0007669"/>
    <property type="project" value="UniProtKB-KW"/>
</dbReference>
<dbReference type="Gene3D" id="3.40.1280.10">
    <property type="match status" value="1"/>
</dbReference>
<evidence type="ECO:0000256" key="3">
    <source>
        <dbReference type="SAM" id="MobiDB-lite"/>
    </source>
</evidence>
<evidence type="ECO:0000256" key="2">
    <source>
        <dbReference type="ARBA" id="ARBA00022679"/>
    </source>
</evidence>
<reference evidence="6" key="1">
    <citation type="submission" date="2020-05" db="EMBL/GenBank/DDBJ databases">
        <authorList>
            <person name="Chiriac C."/>
            <person name="Salcher M."/>
            <person name="Ghai R."/>
            <person name="Kavagutti S V."/>
        </authorList>
    </citation>
    <scope>NUCLEOTIDE SEQUENCE</scope>
</reference>
<dbReference type="InterPro" id="IPR029028">
    <property type="entry name" value="Alpha/beta_knot_MTases"/>
</dbReference>
<dbReference type="EMBL" id="CAFBOT010000001">
    <property type="protein sequence ID" value="CAB4979478.1"/>
    <property type="molecule type" value="Genomic_DNA"/>
</dbReference>
<feature type="compositionally biased region" description="Low complexity" evidence="3">
    <location>
        <begin position="1"/>
        <end position="19"/>
    </location>
</feature>
<dbReference type="SUPFAM" id="SSF55315">
    <property type="entry name" value="L30e-like"/>
    <property type="match status" value="1"/>
</dbReference>
<dbReference type="GO" id="GO:0003723">
    <property type="term" value="F:RNA binding"/>
    <property type="evidence" value="ECO:0007669"/>
    <property type="project" value="InterPro"/>
</dbReference>
<dbReference type="Pfam" id="PF08032">
    <property type="entry name" value="SpoU_sub_bind"/>
    <property type="match status" value="1"/>
</dbReference>
<dbReference type="NCBIfam" id="TIGR00186">
    <property type="entry name" value="rRNA_methyl_3"/>
    <property type="match status" value="1"/>
</dbReference>
<dbReference type="PANTHER" id="PTHR46429:SF1">
    <property type="entry name" value="23S RRNA (GUANOSINE-2'-O-)-METHYLTRANSFERASE RLMB"/>
    <property type="match status" value="1"/>
</dbReference>
<evidence type="ECO:0000256" key="1">
    <source>
        <dbReference type="ARBA" id="ARBA00022603"/>
    </source>
</evidence>
<dbReference type="InterPro" id="IPR029026">
    <property type="entry name" value="tRNA_m1G_MTases_N"/>
</dbReference>
<evidence type="ECO:0000313" key="7">
    <source>
        <dbReference type="EMBL" id="CAB4979478.1"/>
    </source>
</evidence>
<dbReference type="EMBL" id="CAEZWB010000002">
    <property type="protein sequence ID" value="CAB4639034.1"/>
    <property type="molecule type" value="Genomic_DNA"/>
</dbReference>
<dbReference type="SMART" id="SM00967">
    <property type="entry name" value="SpoU_sub_bind"/>
    <property type="match status" value="1"/>
</dbReference>
<keyword evidence="2" id="KW-0808">Transferase</keyword>
<feature type="compositionally biased region" description="Basic and acidic residues" evidence="3">
    <location>
        <begin position="55"/>
        <end position="69"/>
    </location>
</feature>
<dbReference type="CDD" id="cd18103">
    <property type="entry name" value="SpoU-like_RlmB"/>
    <property type="match status" value="1"/>
</dbReference>
<dbReference type="InterPro" id="IPR001537">
    <property type="entry name" value="SpoU_MeTrfase"/>
</dbReference>
<organism evidence="6">
    <name type="scientific">freshwater metagenome</name>
    <dbReference type="NCBI Taxonomy" id="449393"/>
    <lineage>
        <taxon>unclassified sequences</taxon>
        <taxon>metagenomes</taxon>
        <taxon>ecological metagenomes</taxon>
    </lineage>
</organism>
<evidence type="ECO:0000313" key="5">
    <source>
        <dbReference type="EMBL" id="CAB4639034.1"/>
    </source>
</evidence>
<dbReference type="EMBL" id="CAEZZM010000002">
    <property type="protein sequence ID" value="CAB4752566.1"/>
    <property type="molecule type" value="Genomic_DNA"/>
</dbReference>
<gene>
    <name evidence="5" type="ORF">UFOPK2166_00041</name>
    <name evidence="6" type="ORF">UFOPK2872_00040</name>
    <name evidence="7" type="ORF">UFOPK4000_00020</name>
</gene>
<keyword evidence="1" id="KW-0489">Methyltransferase</keyword>
<dbReference type="PANTHER" id="PTHR46429">
    <property type="entry name" value="23S RRNA (GUANOSINE-2'-O-)-METHYLTRANSFERASE RLMB"/>
    <property type="match status" value="1"/>
</dbReference>